<feature type="compositionally biased region" description="Polar residues" evidence="1">
    <location>
        <begin position="119"/>
        <end position="133"/>
    </location>
</feature>
<evidence type="ECO:0000256" key="1">
    <source>
        <dbReference type="SAM" id="MobiDB-lite"/>
    </source>
</evidence>
<feature type="compositionally biased region" description="Polar residues" evidence="1">
    <location>
        <begin position="80"/>
        <end position="92"/>
    </location>
</feature>
<dbReference type="GeneID" id="39746767"/>
<dbReference type="RefSeq" id="XP_028542644.1">
    <property type="nucleotide sequence ID" value="XM_028686843.1"/>
</dbReference>
<evidence type="ECO:0000313" key="4">
    <source>
        <dbReference type="Proteomes" id="UP000195521"/>
    </source>
</evidence>
<feature type="signal peptide" evidence="2">
    <location>
        <begin position="1"/>
        <end position="25"/>
    </location>
</feature>
<feature type="compositionally biased region" description="Polar residues" evidence="1">
    <location>
        <begin position="59"/>
        <end position="71"/>
    </location>
</feature>
<evidence type="ECO:0000256" key="2">
    <source>
        <dbReference type="SAM" id="SignalP"/>
    </source>
</evidence>
<comment type="caution">
    <text evidence="3">The sequence shown here is derived from an EMBL/GenBank/DDBJ whole genome shotgun (WGS) entry which is preliminary data.</text>
</comment>
<organism evidence="3 4">
    <name type="scientific">Plasmodium gonderi</name>
    <dbReference type="NCBI Taxonomy" id="77519"/>
    <lineage>
        <taxon>Eukaryota</taxon>
        <taxon>Sar</taxon>
        <taxon>Alveolata</taxon>
        <taxon>Apicomplexa</taxon>
        <taxon>Aconoidasida</taxon>
        <taxon>Haemosporida</taxon>
        <taxon>Plasmodiidae</taxon>
        <taxon>Plasmodium</taxon>
        <taxon>Plasmodium (Plasmodium)</taxon>
    </lineage>
</organism>
<gene>
    <name evidence="3" type="ORF">PGO_062000</name>
</gene>
<feature type="compositionally biased region" description="Basic and acidic residues" evidence="1">
    <location>
        <begin position="338"/>
        <end position="369"/>
    </location>
</feature>
<dbReference type="EMBL" id="BDQF01000007">
    <property type="protein sequence ID" value="GAW80055.1"/>
    <property type="molecule type" value="Genomic_DNA"/>
</dbReference>
<proteinExistence type="predicted"/>
<feature type="region of interest" description="Disordered" evidence="1">
    <location>
        <begin position="333"/>
        <end position="369"/>
    </location>
</feature>
<name>A0A1Y1JFE2_PLAGO</name>
<protein>
    <submittedName>
        <fullName evidence="3">Uncharacterized protein</fullName>
    </submittedName>
</protein>
<feature type="region of interest" description="Disordered" evidence="1">
    <location>
        <begin position="27"/>
        <end position="92"/>
    </location>
</feature>
<dbReference type="OrthoDB" id="10684473at2759"/>
<dbReference type="OMA" id="FCICLIS"/>
<sequence length="431" mass="48420">MKNLVNISFYLLVFNLCIFLISAKAENNNPNTPDVATKKTNLRHNNENTDNLENKQAEILTNQKNDSNKGSMSMDETESVNKGESSNNDLNNKENSTAIETLVAQNAASDGQENKETLSQENAKLESITQIDKGNNEEKKIVQKGNDVQTNSPNEIDIKDNNAGEGEKDKTVKNEEVKKVEQVVTSLEKGTNIPIGHHPYNKEGEINLQNANQGDENINLNHPKKMIPLDKTNNHSADKSETVNSQVINPDVSEKEKTIQRDGAIIQLSAKLTGAGEKNASRDVEVSDYSKDVEPIDGAEQQIVHENSHKSNVLHGSEAAPKYENAERYDIGNAGNKTLKEEKHFPNGKEESRKNEDENKNDTQAKKNELKPWRKKIDFECFVENVKNNENIQNMQKNLVTFLLNTYDDFLVFVDKVVFFTNDVVEILQNL</sequence>
<keyword evidence="2" id="KW-0732">Signal</keyword>
<dbReference type="Proteomes" id="UP000195521">
    <property type="component" value="Unassembled WGS sequence"/>
</dbReference>
<accession>A0A1Y1JFE2</accession>
<feature type="compositionally biased region" description="Basic and acidic residues" evidence="1">
    <location>
        <begin position="156"/>
        <end position="170"/>
    </location>
</feature>
<feature type="chain" id="PRO_5012553283" evidence="2">
    <location>
        <begin position="26"/>
        <end position="431"/>
    </location>
</feature>
<reference evidence="4" key="1">
    <citation type="submission" date="2017-04" db="EMBL/GenBank/DDBJ databases">
        <title>Plasmodium gonderi genome.</title>
        <authorList>
            <person name="Arisue N."/>
            <person name="Honma H."/>
            <person name="Kawai S."/>
            <person name="Tougan T."/>
            <person name="Tanabe K."/>
            <person name="Horii T."/>
        </authorList>
    </citation>
    <scope>NUCLEOTIDE SEQUENCE [LARGE SCALE GENOMIC DNA]</scope>
    <source>
        <strain evidence="4">ATCC 30045</strain>
    </source>
</reference>
<evidence type="ECO:0000313" key="3">
    <source>
        <dbReference type="EMBL" id="GAW80055.1"/>
    </source>
</evidence>
<dbReference type="AlphaFoldDB" id="A0A1Y1JFE2"/>
<keyword evidence="4" id="KW-1185">Reference proteome</keyword>
<feature type="region of interest" description="Disordered" evidence="1">
    <location>
        <begin position="107"/>
        <end position="170"/>
    </location>
</feature>
<feature type="compositionally biased region" description="Basic and acidic residues" evidence="1">
    <location>
        <begin position="44"/>
        <end position="56"/>
    </location>
</feature>